<dbReference type="PANTHER" id="PTHR20982">
    <property type="entry name" value="RIBOSOME RECYCLING FACTOR"/>
    <property type="match status" value="1"/>
</dbReference>
<dbReference type="NCBIfam" id="TIGR00496">
    <property type="entry name" value="frr"/>
    <property type="match status" value="1"/>
</dbReference>
<evidence type="ECO:0000256" key="3">
    <source>
        <dbReference type="ARBA" id="ARBA00022490"/>
    </source>
</evidence>
<dbReference type="FunFam" id="3.30.1360.40:FF:000001">
    <property type="entry name" value="Ribosome-recycling factor"/>
    <property type="match status" value="1"/>
</dbReference>
<dbReference type="FunFam" id="1.10.132.20:FF:000001">
    <property type="entry name" value="Ribosome-recycling factor"/>
    <property type="match status" value="1"/>
</dbReference>
<sequence length="194" mass="21908">MASFMDGNPALKGLSGDLKRRMDAAVATFQASLASTRTGRASAHMLDQIKVDYYGTMTPINQMAQVGAPEPQSILIQPWDPSIIKEIEKAIQASDLGFNPISDGKVIRVPVPPMTEERRRDVVKHLNKVLEEHRTAIRNVRRDGNDALKKLAKEKKISEDDEKRALEEVQKMTDEEIRRMEELSRKKEAEVMQV</sequence>
<name>A0AAU7DME3_9BACT</name>
<dbReference type="Gene3D" id="1.10.132.20">
    <property type="entry name" value="Ribosome-recycling factor"/>
    <property type="match status" value="1"/>
</dbReference>
<reference evidence="9" key="1">
    <citation type="submission" date="2023-03" db="EMBL/GenBank/DDBJ databases">
        <title>Edaphobacter sp.</title>
        <authorList>
            <person name="Huber K.J."/>
            <person name="Papendorf J."/>
            <person name="Pilke C."/>
            <person name="Bunk B."/>
            <person name="Sproeer C."/>
            <person name="Pester M."/>
        </authorList>
    </citation>
    <scope>NUCLEOTIDE SEQUENCE</scope>
    <source>
        <strain evidence="9">DSM 110680</strain>
    </source>
</reference>
<dbReference type="InterPro" id="IPR002661">
    <property type="entry name" value="Ribosome_recyc_fac"/>
</dbReference>
<dbReference type="Gene3D" id="3.30.1360.40">
    <property type="match status" value="1"/>
</dbReference>
<keyword evidence="7" id="KW-0175">Coiled coil</keyword>
<evidence type="ECO:0000259" key="8">
    <source>
        <dbReference type="Pfam" id="PF01765"/>
    </source>
</evidence>
<evidence type="ECO:0000256" key="1">
    <source>
        <dbReference type="ARBA" id="ARBA00004496"/>
    </source>
</evidence>
<feature type="coiled-coil region" evidence="7">
    <location>
        <begin position="123"/>
        <end position="186"/>
    </location>
</feature>
<keyword evidence="3 6" id="KW-0963">Cytoplasm</keyword>
<evidence type="ECO:0000256" key="6">
    <source>
        <dbReference type="HAMAP-Rule" id="MF_00040"/>
    </source>
</evidence>
<evidence type="ECO:0000256" key="4">
    <source>
        <dbReference type="ARBA" id="ARBA00022917"/>
    </source>
</evidence>
<keyword evidence="4 6" id="KW-0648">Protein biosynthesis</keyword>
<dbReference type="Pfam" id="PF01765">
    <property type="entry name" value="RRF"/>
    <property type="match status" value="1"/>
</dbReference>
<dbReference type="SUPFAM" id="SSF55194">
    <property type="entry name" value="Ribosome recycling factor, RRF"/>
    <property type="match status" value="1"/>
</dbReference>
<comment type="function">
    <text evidence="5 6">Responsible for the release of ribosomes from messenger RNA at the termination of protein biosynthesis. May increase the efficiency of translation by recycling ribosomes from one round of translation to another.</text>
</comment>
<dbReference type="PANTHER" id="PTHR20982:SF3">
    <property type="entry name" value="MITOCHONDRIAL RIBOSOME RECYCLING FACTOR PSEUDO 1"/>
    <property type="match status" value="1"/>
</dbReference>
<comment type="subcellular location">
    <subcellularLocation>
        <location evidence="1 6">Cytoplasm</location>
    </subcellularLocation>
</comment>
<evidence type="ECO:0000256" key="5">
    <source>
        <dbReference type="ARBA" id="ARBA00025050"/>
    </source>
</evidence>
<accession>A0AAU7DME3</accession>
<dbReference type="GO" id="GO:0006415">
    <property type="term" value="P:translational termination"/>
    <property type="evidence" value="ECO:0007669"/>
    <property type="project" value="UniProtKB-UniRule"/>
</dbReference>
<dbReference type="GO" id="GO:0005737">
    <property type="term" value="C:cytoplasm"/>
    <property type="evidence" value="ECO:0007669"/>
    <property type="project" value="UniProtKB-SubCell"/>
</dbReference>
<dbReference type="RefSeq" id="WP_348263687.1">
    <property type="nucleotide sequence ID" value="NZ_CP121196.1"/>
</dbReference>
<proteinExistence type="inferred from homology"/>
<dbReference type="InterPro" id="IPR036191">
    <property type="entry name" value="RRF_sf"/>
</dbReference>
<dbReference type="HAMAP" id="MF_00040">
    <property type="entry name" value="RRF"/>
    <property type="match status" value="1"/>
</dbReference>
<comment type="similarity">
    <text evidence="2 6">Belongs to the RRF family.</text>
</comment>
<organism evidence="9">
    <name type="scientific">Telmatobacter sp. DSM 110680</name>
    <dbReference type="NCBI Taxonomy" id="3036704"/>
    <lineage>
        <taxon>Bacteria</taxon>
        <taxon>Pseudomonadati</taxon>
        <taxon>Acidobacteriota</taxon>
        <taxon>Terriglobia</taxon>
        <taxon>Terriglobales</taxon>
        <taxon>Acidobacteriaceae</taxon>
        <taxon>Telmatobacter</taxon>
    </lineage>
</organism>
<dbReference type="CDD" id="cd00520">
    <property type="entry name" value="RRF"/>
    <property type="match status" value="1"/>
</dbReference>
<feature type="domain" description="Ribosome recycling factor" evidence="8">
    <location>
        <begin position="30"/>
        <end position="192"/>
    </location>
</feature>
<evidence type="ECO:0000313" key="9">
    <source>
        <dbReference type="EMBL" id="XBH18462.1"/>
    </source>
</evidence>
<evidence type="ECO:0000256" key="2">
    <source>
        <dbReference type="ARBA" id="ARBA00005912"/>
    </source>
</evidence>
<dbReference type="GO" id="GO:0043023">
    <property type="term" value="F:ribosomal large subunit binding"/>
    <property type="evidence" value="ECO:0007669"/>
    <property type="project" value="TreeGrafter"/>
</dbReference>
<protein>
    <recommendedName>
        <fullName evidence="6">Ribosome-recycling factor</fullName>
        <shortName evidence="6">RRF</shortName>
    </recommendedName>
    <alternativeName>
        <fullName evidence="6">Ribosome-releasing factor</fullName>
    </alternativeName>
</protein>
<gene>
    <name evidence="6 9" type="primary">frr</name>
    <name evidence="9" type="ORF">P8935_03790</name>
</gene>
<dbReference type="InterPro" id="IPR023584">
    <property type="entry name" value="Ribosome_recyc_fac_dom"/>
</dbReference>
<evidence type="ECO:0000256" key="7">
    <source>
        <dbReference type="SAM" id="Coils"/>
    </source>
</evidence>
<dbReference type="EMBL" id="CP121196">
    <property type="protein sequence ID" value="XBH18462.1"/>
    <property type="molecule type" value="Genomic_DNA"/>
</dbReference>
<dbReference type="AlphaFoldDB" id="A0AAU7DME3"/>